<feature type="region of interest" description="Disordered" evidence="1">
    <location>
        <begin position="1"/>
        <end position="21"/>
    </location>
</feature>
<dbReference type="AlphaFoldDB" id="A0A6N4SLW0"/>
<protein>
    <recommendedName>
        <fullName evidence="4">Increased recombination centers protein 6</fullName>
    </recommendedName>
</protein>
<evidence type="ECO:0000313" key="2">
    <source>
        <dbReference type="EMBL" id="GAM40708.1"/>
    </source>
</evidence>
<feature type="region of interest" description="Disordered" evidence="1">
    <location>
        <begin position="96"/>
        <end position="121"/>
    </location>
</feature>
<reference evidence="3" key="1">
    <citation type="journal article" date="2015" name="Genome Announc.">
        <title>Draft genome sequence of Talaromyces cellulolyticus strain Y-94, a source of lignocellulosic biomass-degrading enzymes.</title>
        <authorList>
            <person name="Fujii T."/>
            <person name="Koike H."/>
            <person name="Sawayama S."/>
            <person name="Yano S."/>
            <person name="Inoue H."/>
        </authorList>
    </citation>
    <scope>NUCLEOTIDE SEQUENCE [LARGE SCALE GENOMIC DNA]</scope>
    <source>
        <strain evidence="3">Y-94</strain>
    </source>
</reference>
<organism evidence="2 3">
    <name type="scientific">Talaromyces pinophilus</name>
    <name type="common">Penicillium pinophilum</name>
    <dbReference type="NCBI Taxonomy" id="128442"/>
    <lineage>
        <taxon>Eukaryota</taxon>
        <taxon>Fungi</taxon>
        <taxon>Dikarya</taxon>
        <taxon>Ascomycota</taxon>
        <taxon>Pezizomycotina</taxon>
        <taxon>Eurotiomycetes</taxon>
        <taxon>Eurotiomycetidae</taxon>
        <taxon>Eurotiales</taxon>
        <taxon>Trichocomaceae</taxon>
        <taxon>Talaromyces</taxon>
        <taxon>Talaromyces sect. Talaromyces</taxon>
    </lineage>
</organism>
<dbReference type="PANTHER" id="PTHR28043:SF1">
    <property type="entry name" value="INCREASED RECOMBINATION CENTERS PROTEIN 6"/>
    <property type="match status" value="1"/>
</dbReference>
<evidence type="ECO:0000256" key="1">
    <source>
        <dbReference type="SAM" id="MobiDB-lite"/>
    </source>
</evidence>
<name>A0A6N4SLW0_TALPI</name>
<dbReference type="GO" id="GO:0016192">
    <property type="term" value="P:vesicle-mediated transport"/>
    <property type="evidence" value="ECO:0007669"/>
    <property type="project" value="InterPro"/>
</dbReference>
<evidence type="ECO:0008006" key="4">
    <source>
        <dbReference type="Google" id="ProtNLM"/>
    </source>
</evidence>
<evidence type="ECO:0000313" key="3">
    <source>
        <dbReference type="Proteomes" id="UP000053095"/>
    </source>
</evidence>
<dbReference type="Gene3D" id="3.40.50.11960">
    <property type="match status" value="1"/>
</dbReference>
<dbReference type="InterPro" id="IPR034627">
    <property type="entry name" value="Irc6"/>
</dbReference>
<dbReference type="GO" id="GO:0030674">
    <property type="term" value="F:protein-macromolecule adaptor activity"/>
    <property type="evidence" value="ECO:0007669"/>
    <property type="project" value="TreeGrafter"/>
</dbReference>
<dbReference type="Proteomes" id="UP000053095">
    <property type="component" value="Unassembled WGS sequence"/>
</dbReference>
<dbReference type="EMBL" id="DF933835">
    <property type="protein sequence ID" value="GAM40708.1"/>
    <property type="molecule type" value="Genomic_DNA"/>
</dbReference>
<accession>A0A6N4SLW0</accession>
<comment type="caution">
    <text evidence="2">The sequence shown here is derived from an EMBL/GenBank/DDBJ whole genome shotgun (WGS) entry which is preliminary data.</text>
</comment>
<sequence length="438" mass="47687">MPSPATAPAGQDKTSKPKLITNPLRLLILTPSDQSNQTIPVLLQSITGVPVTPPLSSSSTDEKADNQSFAGYTTHAPLQISNKYYSADVPIWVDEIPTSSSPQSPSPASTTTGEGGEIESTPEWKTTFLSAEAREVRDAIGAIILCVRNPALSISRAVPKEALEIVTATAGFSTIQTAIEEDGKDAAERTDVHTIKELVGIVSELKTKIEEERNGGEDEEGDVVGGGAEVPGILVLVDEHSSSPSSSFEKQGSGIEDDSFEVEKPFSSPWWEELLYEQGIFGMEVIQWTPSASSTTETNVPETRNIYGELEGLPRLKEVLSTHEWTASTSMGDDDDEEDEDDIVSFLNSGARSGESTGFRFEVNQLEREMMGLRFAINRGDNEDDGNDEEDADTELQVENLEALMMRMRAIKDMSSDLPESKRKAFAAKAVKDIMREF</sequence>
<feature type="compositionally biased region" description="Low complexity" evidence="1">
    <location>
        <begin position="97"/>
        <end position="112"/>
    </location>
</feature>
<dbReference type="PANTHER" id="PTHR28043">
    <property type="entry name" value="INCREASED RECOMBINATION CENTERS PROTEIN 6"/>
    <property type="match status" value="1"/>
</dbReference>
<dbReference type="Pfam" id="PF10199">
    <property type="entry name" value="Adaptin_binding"/>
    <property type="match status" value="1"/>
</dbReference>
<proteinExistence type="predicted"/>
<gene>
    <name evidence="2" type="ORF">TCE0_039r13263</name>
</gene>
<keyword evidence="3" id="KW-1185">Reference proteome</keyword>